<evidence type="ECO:0000313" key="3">
    <source>
        <dbReference type="EMBL" id="KAK2942704.1"/>
    </source>
</evidence>
<accession>A0ABQ9WT86</accession>
<feature type="compositionally biased region" description="Pro residues" evidence="1">
    <location>
        <begin position="297"/>
        <end position="306"/>
    </location>
</feature>
<gene>
    <name evidence="3" type="ORF">BLNAU_22374</name>
</gene>
<evidence type="ECO:0000256" key="2">
    <source>
        <dbReference type="SAM" id="Phobius"/>
    </source>
</evidence>
<evidence type="ECO:0000256" key="1">
    <source>
        <dbReference type="SAM" id="MobiDB-lite"/>
    </source>
</evidence>
<keyword evidence="2" id="KW-0472">Membrane</keyword>
<keyword evidence="4" id="KW-1185">Reference proteome</keyword>
<dbReference type="EMBL" id="JARBJD010000388">
    <property type="protein sequence ID" value="KAK2942704.1"/>
    <property type="molecule type" value="Genomic_DNA"/>
</dbReference>
<feature type="region of interest" description="Disordered" evidence="1">
    <location>
        <begin position="435"/>
        <end position="457"/>
    </location>
</feature>
<sequence>MHIAQFPAEAPSIRFHSFESDSGMPSAFSLSFNSPAPVIQNQIAPVSRFNSHADPFLPYPSCSPPLQAISVSSRTPAQNTTPKAYTIDSLTELETEDLGQSGSRSFFALLAIFSRNSQHAPTPASEKSNLRDSISTTTDGWDIRTRPCRSSFAPSSLLTADLHTEDPANGQTRKVNANPKQSLLVNPFTSHSKRRNTSISPINQTQLPSAMKDPILTTHFTPMNDAPRAQTLTDPHTRPSKTPFSPAVGYGQLTLGRATDGDQDGLKETISSTITLSPTSIWRGKGIGSFAGSARQPPVPPPPLLSRPPILKSWSNWERVAGMALTMHTDEDKHPFVSSDDETLRSSRHIRIATSPHNCCRRRFVSFPSSSPFVPIANISQRSTAVPKGKYNLITQPALVSILTPLPIDTHVKLITSIFTVVSAVRLFTNSLRPHPQREVQDGRGANRTADTSPRDTTLTSQLAGQLAALVLVSFFRDHFAGFTIQRVHSTSSSSLINTPTIIAADSTRSSASFNSPLPSTSLNNLESNLFLSRPATNPNTKDPILHYDRISSGTYDLSRSHPPQTRIPPCLSHHLSKHTHLVEEAALPLTLFLFSSPHPNSVPSPERERCSFDNTIPPHCASPRKLSSPHRLPVGSRRVVDGAEMCSSWNVVVHHFLIVNSFTNTLIVISSFFFLLCIIFLNAEITPTSSFSDTLPRSSKMDGGVCNRELNHTHHTISDRSRSKDGRSSIL</sequence>
<name>A0ABQ9WT86_9EUKA</name>
<feature type="region of interest" description="Disordered" evidence="1">
    <location>
        <begin position="118"/>
        <end position="137"/>
    </location>
</feature>
<organism evidence="3 4">
    <name type="scientific">Blattamonas nauphoetae</name>
    <dbReference type="NCBI Taxonomy" id="2049346"/>
    <lineage>
        <taxon>Eukaryota</taxon>
        <taxon>Metamonada</taxon>
        <taxon>Preaxostyla</taxon>
        <taxon>Oxymonadida</taxon>
        <taxon>Blattamonas</taxon>
    </lineage>
</organism>
<feature type="region of interest" description="Disordered" evidence="1">
    <location>
        <begin position="287"/>
        <end position="306"/>
    </location>
</feature>
<dbReference type="Proteomes" id="UP001281761">
    <property type="component" value="Unassembled WGS sequence"/>
</dbReference>
<comment type="caution">
    <text evidence="3">The sequence shown here is derived from an EMBL/GenBank/DDBJ whole genome shotgun (WGS) entry which is preliminary data.</text>
</comment>
<protein>
    <submittedName>
        <fullName evidence="3">Uncharacterized protein</fullName>
    </submittedName>
</protein>
<keyword evidence="2" id="KW-1133">Transmembrane helix</keyword>
<feature type="transmembrane region" description="Helical" evidence="2">
    <location>
        <begin position="657"/>
        <end position="682"/>
    </location>
</feature>
<proteinExistence type="predicted"/>
<reference evidence="3 4" key="1">
    <citation type="journal article" date="2022" name="bioRxiv">
        <title>Genomics of Preaxostyla Flagellates Illuminates Evolutionary Transitions and the Path Towards Mitochondrial Loss.</title>
        <authorList>
            <person name="Novak L.V.F."/>
            <person name="Treitli S.C."/>
            <person name="Pyrih J."/>
            <person name="Halakuc P."/>
            <person name="Pipaliya S.V."/>
            <person name="Vacek V."/>
            <person name="Brzon O."/>
            <person name="Soukal P."/>
            <person name="Eme L."/>
            <person name="Dacks J.B."/>
            <person name="Karnkowska A."/>
            <person name="Elias M."/>
            <person name="Hampl V."/>
        </authorList>
    </citation>
    <scope>NUCLEOTIDE SEQUENCE [LARGE SCALE GENOMIC DNA]</scope>
    <source>
        <strain evidence="3">NAU3</strain>
        <tissue evidence="3">Gut</tissue>
    </source>
</reference>
<evidence type="ECO:0000313" key="4">
    <source>
        <dbReference type="Proteomes" id="UP001281761"/>
    </source>
</evidence>
<keyword evidence="2" id="KW-0812">Transmembrane</keyword>